<dbReference type="Proteomes" id="UP000249682">
    <property type="component" value="Chromosome"/>
</dbReference>
<sequence length="86" mass="9605">MLSWVYSGSKVEYIRAFQVSYKAAGAVMNADFCSRIRSETKTFTVMALPQFADQAMIHIDDSIVKYVDGILVGRLDYLATVDTDAK</sequence>
<dbReference type="Pfam" id="PF00144">
    <property type="entry name" value="Beta-lactamase"/>
    <property type="match status" value="1"/>
</dbReference>
<proteinExistence type="predicted"/>
<dbReference type="InterPro" id="IPR001466">
    <property type="entry name" value="Beta-lactam-related"/>
</dbReference>
<evidence type="ECO:0000259" key="1">
    <source>
        <dbReference type="Pfam" id="PF00144"/>
    </source>
</evidence>
<dbReference type="Gene3D" id="3.40.710.10">
    <property type="entry name" value="DD-peptidase/beta-lactamase superfamily"/>
    <property type="match status" value="1"/>
</dbReference>
<dbReference type="SUPFAM" id="SSF56601">
    <property type="entry name" value="beta-lactamase/transpeptidase-like"/>
    <property type="match status" value="1"/>
</dbReference>
<organism evidence="2 3">
    <name type="scientific">Mycobacterium leprae</name>
    <dbReference type="NCBI Taxonomy" id="1769"/>
    <lineage>
        <taxon>Bacteria</taxon>
        <taxon>Bacillati</taxon>
        <taxon>Actinomycetota</taxon>
        <taxon>Actinomycetes</taxon>
        <taxon>Mycobacteriales</taxon>
        <taxon>Mycobacteriaceae</taxon>
        <taxon>Mycobacterium</taxon>
    </lineage>
</organism>
<reference evidence="2 3" key="1">
    <citation type="submission" date="2018-05" db="EMBL/GenBank/DDBJ databases">
        <title>Evolution of small genomes with special reference to Mycobacterium leprae.</title>
        <authorList>
            <person name="Mohanty P.S."/>
            <person name="Bansal A.K."/>
            <person name="Gupta U.D."/>
            <person name="Naaz F."/>
            <person name="Dwivedi V.D."/>
            <person name="Singh H."/>
            <person name="Gupta G."/>
            <person name="Sharma S."/>
            <person name="Arora M."/>
        </authorList>
    </citation>
    <scope>NUCLEOTIDE SEQUENCE [LARGE SCALE GENOMIC DNA]</scope>
    <source>
        <strain evidence="2 3">MRHRU-235-G</strain>
    </source>
</reference>
<protein>
    <recommendedName>
        <fullName evidence="1">Beta-lactamase-related domain-containing protein</fullName>
    </recommendedName>
</protein>
<name>A0AAD0KW51_MYCLR</name>
<feature type="domain" description="Beta-lactamase-related" evidence="1">
    <location>
        <begin position="4"/>
        <end position="67"/>
    </location>
</feature>
<accession>A0AAD0KW51</accession>
<dbReference type="AlphaFoldDB" id="A0AAD0KW51"/>
<dbReference type="RefSeq" id="WP_049769810.1">
    <property type="nucleotide sequence ID" value="NZ_CP029543.1"/>
</dbReference>
<dbReference type="InterPro" id="IPR012338">
    <property type="entry name" value="Beta-lactam/transpept-like"/>
</dbReference>
<evidence type="ECO:0000313" key="2">
    <source>
        <dbReference type="EMBL" id="AWV48235.1"/>
    </source>
</evidence>
<evidence type="ECO:0000313" key="3">
    <source>
        <dbReference type="Proteomes" id="UP000249682"/>
    </source>
</evidence>
<dbReference type="EMBL" id="CP029543">
    <property type="protein sequence ID" value="AWV48235.1"/>
    <property type="molecule type" value="Genomic_DNA"/>
</dbReference>
<gene>
    <name evidence="2" type="ORF">DIJ64_09765</name>
</gene>